<name>D2V352_NAEGR</name>
<dbReference type="InterPro" id="IPR023393">
    <property type="entry name" value="START-like_dom_sf"/>
</dbReference>
<gene>
    <name evidence="1" type="ORF">NAEGRDRAFT_63230</name>
</gene>
<dbReference type="RefSeq" id="XP_002681460.1">
    <property type="nucleotide sequence ID" value="XM_002681414.1"/>
</dbReference>
<keyword evidence="2" id="KW-1185">Reference proteome</keyword>
<dbReference type="VEuPathDB" id="AmoebaDB:NAEGRDRAFT_63230"/>
<evidence type="ECO:0000313" key="2">
    <source>
        <dbReference type="Proteomes" id="UP000006671"/>
    </source>
</evidence>
<proteinExistence type="predicted"/>
<dbReference type="Proteomes" id="UP000006671">
    <property type="component" value="Unassembled WGS sequence"/>
</dbReference>
<dbReference type="Pfam" id="PF10604">
    <property type="entry name" value="Polyketide_cyc2"/>
    <property type="match status" value="1"/>
</dbReference>
<dbReference type="PANTHER" id="PTHR39332:SF7">
    <property type="entry name" value="SRPBCC FAMILY PROTEIN"/>
    <property type="match status" value="1"/>
</dbReference>
<organism evidence="2">
    <name type="scientific">Naegleria gruberi</name>
    <name type="common">Amoeba</name>
    <dbReference type="NCBI Taxonomy" id="5762"/>
    <lineage>
        <taxon>Eukaryota</taxon>
        <taxon>Discoba</taxon>
        <taxon>Heterolobosea</taxon>
        <taxon>Tetramitia</taxon>
        <taxon>Eutetramitia</taxon>
        <taxon>Vahlkampfiidae</taxon>
        <taxon>Naegleria</taxon>
    </lineage>
</organism>
<accession>D2V352</accession>
<reference evidence="1 2" key="1">
    <citation type="journal article" date="2010" name="Cell">
        <title>The genome of Naegleria gruberi illuminates early eukaryotic versatility.</title>
        <authorList>
            <person name="Fritz-Laylin L.K."/>
            <person name="Prochnik S.E."/>
            <person name="Ginger M.L."/>
            <person name="Dacks J.B."/>
            <person name="Carpenter M.L."/>
            <person name="Field M.C."/>
            <person name="Kuo A."/>
            <person name="Paredez A."/>
            <person name="Chapman J."/>
            <person name="Pham J."/>
            <person name="Shu S."/>
            <person name="Neupane R."/>
            <person name="Cipriano M."/>
            <person name="Mancuso J."/>
            <person name="Tu H."/>
            <person name="Salamov A."/>
            <person name="Lindquist E."/>
            <person name="Shapiro H."/>
            <person name="Lucas S."/>
            <person name="Grigoriev I.V."/>
            <person name="Cande W.Z."/>
            <person name="Fulton C."/>
            <person name="Rokhsar D.S."/>
            <person name="Dawson S.C."/>
        </authorList>
    </citation>
    <scope>NUCLEOTIDE SEQUENCE [LARGE SCALE GENOMIC DNA]</scope>
    <source>
        <strain evidence="1 2">NEG-M</strain>
    </source>
</reference>
<protein>
    <submittedName>
        <fullName evidence="1">Predicted protein</fullName>
    </submittedName>
</protein>
<dbReference type="SUPFAM" id="SSF55961">
    <property type="entry name" value="Bet v1-like"/>
    <property type="match status" value="1"/>
</dbReference>
<dbReference type="PANTHER" id="PTHR39332">
    <property type="entry name" value="BLL4707 PROTEIN"/>
    <property type="match status" value="1"/>
</dbReference>
<dbReference type="AlphaFoldDB" id="D2V352"/>
<dbReference type="OrthoDB" id="1592664at2759"/>
<evidence type="ECO:0000313" key="1">
    <source>
        <dbReference type="EMBL" id="EFC48716.1"/>
    </source>
</evidence>
<dbReference type="InterPro" id="IPR019587">
    <property type="entry name" value="Polyketide_cyclase/dehydratase"/>
</dbReference>
<dbReference type="EMBL" id="GG738850">
    <property type="protein sequence ID" value="EFC48716.1"/>
    <property type="molecule type" value="Genomic_DNA"/>
</dbReference>
<dbReference type="InParanoid" id="D2V352"/>
<dbReference type="GeneID" id="8852435"/>
<dbReference type="CDD" id="cd07821">
    <property type="entry name" value="PYR_PYL_RCAR_like"/>
    <property type="match status" value="1"/>
</dbReference>
<sequence length="152" mass="16939">MSYQVYESGVLPASISTVWPLVSQFDGSPKWSAVVEESTIENSVNPQTIGSIRCLKIRGVSTPAREELIALDQINHTFTYKLLQAGGAFAELQNYTATIKVSEITLTNQTFFEWSVRFNCPAERSEDLTQIVHSAYRGGIQSLIEHLESPKQ</sequence>
<dbReference type="KEGG" id="ngr:NAEGRDRAFT_63230"/>
<dbReference type="Gene3D" id="3.30.530.20">
    <property type="match status" value="1"/>
</dbReference>